<comment type="caution">
    <text evidence="1">The sequence shown here is derived from an EMBL/GenBank/DDBJ whole genome shotgun (WGS) entry which is preliminary data.</text>
</comment>
<dbReference type="AlphaFoldDB" id="A0A9P5WYT4"/>
<feature type="non-terminal residue" evidence="1">
    <location>
        <position position="1"/>
    </location>
</feature>
<accession>A0A9P5WYT4</accession>
<evidence type="ECO:0000313" key="1">
    <source>
        <dbReference type="EMBL" id="KAF9439801.1"/>
    </source>
</evidence>
<dbReference type="EMBL" id="MU153394">
    <property type="protein sequence ID" value="KAF9439801.1"/>
    <property type="molecule type" value="Genomic_DNA"/>
</dbReference>
<proteinExistence type="predicted"/>
<name>A0A9P5WYT4_9AGAR</name>
<organism evidence="1 2">
    <name type="scientific">Macrolepiota fuliginosa MF-IS2</name>
    <dbReference type="NCBI Taxonomy" id="1400762"/>
    <lineage>
        <taxon>Eukaryota</taxon>
        <taxon>Fungi</taxon>
        <taxon>Dikarya</taxon>
        <taxon>Basidiomycota</taxon>
        <taxon>Agaricomycotina</taxon>
        <taxon>Agaricomycetes</taxon>
        <taxon>Agaricomycetidae</taxon>
        <taxon>Agaricales</taxon>
        <taxon>Agaricineae</taxon>
        <taxon>Agaricaceae</taxon>
        <taxon>Macrolepiota</taxon>
    </lineage>
</organism>
<dbReference type="OrthoDB" id="3268696at2759"/>
<evidence type="ECO:0000313" key="2">
    <source>
        <dbReference type="Proteomes" id="UP000807342"/>
    </source>
</evidence>
<gene>
    <name evidence="1" type="ORF">P691DRAFT_689721</name>
</gene>
<protein>
    <submittedName>
        <fullName evidence="1">Uncharacterized protein</fullName>
    </submittedName>
</protein>
<keyword evidence="2" id="KW-1185">Reference proteome</keyword>
<dbReference type="Proteomes" id="UP000807342">
    <property type="component" value="Unassembled WGS sequence"/>
</dbReference>
<reference evidence="1" key="1">
    <citation type="submission" date="2020-11" db="EMBL/GenBank/DDBJ databases">
        <authorList>
            <consortium name="DOE Joint Genome Institute"/>
            <person name="Ahrendt S."/>
            <person name="Riley R."/>
            <person name="Andreopoulos W."/>
            <person name="Labutti K."/>
            <person name="Pangilinan J."/>
            <person name="Ruiz-Duenas F.J."/>
            <person name="Barrasa J.M."/>
            <person name="Sanchez-Garcia M."/>
            <person name="Camarero S."/>
            <person name="Miyauchi S."/>
            <person name="Serrano A."/>
            <person name="Linde D."/>
            <person name="Babiker R."/>
            <person name="Drula E."/>
            <person name="Ayuso-Fernandez I."/>
            <person name="Pacheco R."/>
            <person name="Padilla G."/>
            <person name="Ferreira P."/>
            <person name="Barriuso J."/>
            <person name="Kellner H."/>
            <person name="Castanera R."/>
            <person name="Alfaro M."/>
            <person name="Ramirez L."/>
            <person name="Pisabarro A.G."/>
            <person name="Kuo A."/>
            <person name="Tritt A."/>
            <person name="Lipzen A."/>
            <person name="He G."/>
            <person name="Yan M."/>
            <person name="Ng V."/>
            <person name="Cullen D."/>
            <person name="Martin F."/>
            <person name="Rosso M.-N."/>
            <person name="Henrissat B."/>
            <person name="Hibbett D."/>
            <person name="Martinez A.T."/>
            <person name="Grigoriev I.V."/>
        </authorList>
    </citation>
    <scope>NUCLEOTIDE SEQUENCE</scope>
    <source>
        <strain evidence="1">MF-IS2</strain>
    </source>
</reference>
<sequence>ALLRGGFMWHITSQHLGLVEAIRGPWGIHDTVDHMFTVQDSDGSMYIDDDLTSNKLEVLSGMYRTFTGM</sequence>